<dbReference type="EnsemblMetazoa" id="CJA10578.1">
    <property type="protein sequence ID" value="CJA10578.1"/>
    <property type="gene ID" value="WBGene00129782"/>
</dbReference>
<dbReference type="InterPro" id="IPR039311">
    <property type="entry name" value="FAM187A/B"/>
</dbReference>
<keyword evidence="7" id="KW-0325">Glycoprotein</keyword>
<dbReference type="PANTHER" id="PTHR32178">
    <property type="entry name" value="FAM187"/>
    <property type="match status" value="1"/>
</dbReference>
<evidence type="ECO:0000313" key="9">
    <source>
        <dbReference type="EnsemblMetazoa" id="CJA10578.1"/>
    </source>
</evidence>
<sequence>MPDKNRWKFDWEFAMIGRMFVPLSSMHFSASESISDRIRRFNSKDEADFRLGDRYELVLRNVDANNSGHYRCVNNHERHLISQMYFLEVSNSKNIVELHSSVGNNTVPSVPLKSGIFEAEKLKYEVKASQLSKCSYCSSDRGEQTKHIQCYIMPTVNVPLQKKEYLYLNLYDKVPCSSTLVPLHLRKKLKEMGNHKIYLESRPCYEECTSEEEIRKSVNSSQDLGDIRTLDYLPGGEFVFGNILPRLLPPVVRRVQLVLENDPQVLSCQKLIDINAGVHWYSLRNGPIQHSNIHTLYANRAYFDEDTNLVFREFTMADDDEYFCYSSNNILLNTFHMRVVENDQHHQIIEVVRIFVKFSAFILIFVLIASQLYQ</sequence>
<dbReference type="GO" id="GO:0016020">
    <property type="term" value="C:membrane"/>
    <property type="evidence" value="ECO:0007669"/>
    <property type="project" value="UniProtKB-SubCell"/>
</dbReference>
<dbReference type="SUPFAM" id="SSF48726">
    <property type="entry name" value="Immunoglobulin"/>
    <property type="match status" value="1"/>
</dbReference>
<evidence type="ECO:0000256" key="4">
    <source>
        <dbReference type="ARBA" id="ARBA00022729"/>
    </source>
</evidence>
<reference evidence="10" key="1">
    <citation type="submission" date="2010-08" db="EMBL/GenBank/DDBJ databases">
        <authorList>
            <consortium name="Caenorhabditis japonica Sequencing Consortium"/>
            <person name="Wilson R.K."/>
        </authorList>
    </citation>
    <scope>NUCLEOTIDE SEQUENCE [LARGE SCALE GENOMIC DNA]</scope>
    <source>
        <strain evidence="10">DF5081</strain>
    </source>
</reference>
<organism evidence="9 10">
    <name type="scientific">Caenorhabditis japonica</name>
    <dbReference type="NCBI Taxonomy" id="281687"/>
    <lineage>
        <taxon>Eukaryota</taxon>
        <taxon>Metazoa</taxon>
        <taxon>Ecdysozoa</taxon>
        <taxon>Nematoda</taxon>
        <taxon>Chromadorea</taxon>
        <taxon>Rhabditida</taxon>
        <taxon>Rhabditina</taxon>
        <taxon>Rhabditomorpha</taxon>
        <taxon>Rhabditoidea</taxon>
        <taxon>Rhabditidae</taxon>
        <taxon>Peloderinae</taxon>
        <taxon>Caenorhabditis</taxon>
    </lineage>
</organism>
<evidence type="ECO:0000256" key="7">
    <source>
        <dbReference type="ARBA" id="ARBA00023180"/>
    </source>
</evidence>
<dbReference type="Proteomes" id="UP000005237">
    <property type="component" value="Unassembled WGS sequence"/>
</dbReference>
<evidence type="ECO:0000256" key="2">
    <source>
        <dbReference type="ARBA" id="ARBA00008727"/>
    </source>
</evidence>
<reference evidence="9" key="2">
    <citation type="submission" date="2022-06" db="UniProtKB">
        <authorList>
            <consortium name="EnsemblMetazoa"/>
        </authorList>
    </citation>
    <scope>IDENTIFICATION</scope>
    <source>
        <strain evidence="9">DF5081</strain>
    </source>
</reference>
<feature type="transmembrane region" description="Helical" evidence="8">
    <location>
        <begin position="354"/>
        <end position="373"/>
    </location>
</feature>
<evidence type="ECO:0000256" key="1">
    <source>
        <dbReference type="ARBA" id="ARBA00004479"/>
    </source>
</evidence>
<protein>
    <recommendedName>
        <fullName evidence="11">Ig-like domain-containing protein</fullName>
    </recommendedName>
</protein>
<evidence type="ECO:0000256" key="6">
    <source>
        <dbReference type="ARBA" id="ARBA00023136"/>
    </source>
</evidence>
<evidence type="ECO:0000256" key="5">
    <source>
        <dbReference type="ARBA" id="ARBA00022989"/>
    </source>
</evidence>
<keyword evidence="6 8" id="KW-0472">Membrane</keyword>
<keyword evidence="3 8" id="KW-0812">Transmembrane</keyword>
<keyword evidence="4" id="KW-0732">Signal</keyword>
<evidence type="ECO:0000313" key="10">
    <source>
        <dbReference type="Proteomes" id="UP000005237"/>
    </source>
</evidence>
<dbReference type="PANTHER" id="PTHR32178:SF6">
    <property type="entry name" value="IG-LIKE DOMAIN-CONTAINING PROTEIN"/>
    <property type="match status" value="1"/>
</dbReference>
<comment type="subcellular location">
    <subcellularLocation>
        <location evidence="1">Membrane</location>
        <topology evidence="1">Single-pass type I membrane protein</topology>
    </subcellularLocation>
</comment>
<dbReference type="AlphaFoldDB" id="A0A8R1DTU0"/>
<evidence type="ECO:0008006" key="11">
    <source>
        <dbReference type="Google" id="ProtNLM"/>
    </source>
</evidence>
<name>A0A8R1DTU0_CAEJA</name>
<dbReference type="InterPro" id="IPR036179">
    <property type="entry name" value="Ig-like_dom_sf"/>
</dbReference>
<keyword evidence="10" id="KW-1185">Reference proteome</keyword>
<accession>A0A8R1DTU0</accession>
<evidence type="ECO:0000256" key="3">
    <source>
        <dbReference type="ARBA" id="ARBA00022692"/>
    </source>
</evidence>
<evidence type="ECO:0000256" key="8">
    <source>
        <dbReference type="SAM" id="Phobius"/>
    </source>
</evidence>
<keyword evidence="5 8" id="KW-1133">Transmembrane helix</keyword>
<comment type="similarity">
    <text evidence="2">Belongs to the FAM187 family.</text>
</comment>
<proteinExistence type="inferred from homology"/>